<evidence type="ECO:0000256" key="1">
    <source>
        <dbReference type="ARBA" id="ARBA00022438"/>
    </source>
</evidence>
<keyword evidence="6" id="KW-0862">Zinc</keyword>
<keyword evidence="5" id="KW-0378">Hydrolase</keyword>
<dbReference type="HOGENOM" id="CLU_019932_2_1_6"/>
<dbReference type="GO" id="GO:0008235">
    <property type="term" value="F:metalloexopeptidase activity"/>
    <property type="evidence" value="ECO:0007669"/>
    <property type="project" value="InterPro"/>
</dbReference>
<dbReference type="Gene3D" id="3.40.630.10">
    <property type="entry name" value="Zn peptidases"/>
    <property type="match status" value="2"/>
</dbReference>
<keyword evidence="1 9" id="KW-0031">Aminopeptidase</keyword>
<dbReference type="InterPro" id="IPR045175">
    <property type="entry name" value="M28_fam"/>
</dbReference>
<dbReference type="GO" id="GO:0046872">
    <property type="term" value="F:metal ion binding"/>
    <property type="evidence" value="ECO:0007669"/>
    <property type="project" value="UniProtKB-KW"/>
</dbReference>
<name>A0A0K8QJ61_9GAMM</name>
<evidence type="ECO:0000256" key="5">
    <source>
        <dbReference type="ARBA" id="ARBA00022801"/>
    </source>
</evidence>
<dbReference type="EMBL" id="DF952379">
    <property type="protein sequence ID" value="GAN45059.1"/>
    <property type="molecule type" value="Genomic_DNA"/>
</dbReference>
<evidence type="ECO:0000256" key="2">
    <source>
        <dbReference type="ARBA" id="ARBA00022670"/>
    </source>
</evidence>
<dbReference type="AlphaFoldDB" id="A0A0K8QJ61"/>
<dbReference type="CDD" id="cd05660">
    <property type="entry name" value="M28_like_PA"/>
    <property type="match status" value="1"/>
</dbReference>
<dbReference type="CDD" id="cd04821">
    <property type="entry name" value="PA_M28_1_2"/>
    <property type="match status" value="1"/>
</dbReference>
<evidence type="ECO:0000256" key="3">
    <source>
        <dbReference type="ARBA" id="ARBA00022723"/>
    </source>
</evidence>
<organism evidence="10">
    <name type="scientific">Mizugakiibacter sediminis</name>
    <dbReference type="NCBI Taxonomy" id="1475481"/>
    <lineage>
        <taxon>Bacteria</taxon>
        <taxon>Pseudomonadati</taxon>
        <taxon>Pseudomonadota</taxon>
        <taxon>Gammaproteobacteria</taxon>
        <taxon>Lysobacterales</taxon>
        <taxon>Rhodanobacteraceae</taxon>
        <taxon>Mizugakiibacter</taxon>
    </lineage>
</organism>
<protein>
    <submittedName>
        <fullName evidence="9">Aminopeptidase</fullName>
    </submittedName>
    <submittedName>
        <fullName evidence="10">Peptidase M28</fullName>
    </submittedName>
</protein>
<dbReference type="Proteomes" id="UP000253740">
    <property type="component" value="Unassembled WGS sequence"/>
</dbReference>
<evidence type="ECO:0000256" key="7">
    <source>
        <dbReference type="SAM" id="SignalP"/>
    </source>
</evidence>
<gene>
    <name evidence="9" type="ORF">MBSD_1599</name>
    <name evidence="10" type="ORF">MBSD_n0146</name>
</gene>
<dbReference type="GO" id="GO:0004177">
    <property type="term" value="F:aminopeptidase activity"/>
    <property type="evidence" value="ECO:0007669"/>
    <property type="project" value="UniProtKB-KW"/>
</dbReference>
<feature type="signal peptide" evidence="7">
    <location>
        <begin position="1"/>
        <end position="21"/>
    </location>
</feature>
<sequence length="572" mass="61979">MRRLALVSLIALGLAACQQQAAPPAQTGTPAPAASAASASAAVTPPHAFAADITAGDFAAHLERLSSDEFEGRKPGTIGERLTTDYIVEQFKRIGLQPGNHGDWFQSVPVVSTDLQNRDVTLDVAVGGGTEKFAYKTDMVVNTLQAQPDVKLDGSDIVFVGYGVDAPEYRWNDYAGVDVKGKTVIVLINDPGWDRNDPGLFKGRAMTYYGRWTYKYEEAARKGAAACFIVHETEPAAYGWNVVENSWDGPQLDLPASEDPAPRLPVAGWLTHEAAQRLFAKAGLDFEKLKAAADQRGFKPVALNAKASIELHSKIENTRSANVLGLLKGSERPDEVVVYSAHWDHLGKDPSLQGDQIFNGAIDNATGVAAMLEIAEAFAHQNPKPKRSVLFVGLTLEESGLLGSKYYVAHPAFPLNKTVADINMDALPIIGPEKDMEVVGYGQSELEDYLKAALAAEGRSMTPEASPEKGHYFRSDHFNFAKAGVPALDASGGIDLVNGGEEAGRKAMADYVEHRYHSPADAFDPNWDYRGVIEDVQTLYAVGEKLAGESSFPQWRADSEFRAAREKSMQQK</sequence>
<dbReference type="PANTHER" id="PTHR12147">
    <property type="entry name" value="METALLOPEPTIDASE M28 FAMILY MEMBER"/>
    <property type="match status" value="1"/>
</dbReference>
<evidence type="ECO:0000313" key="11">
    <source>
        <dbReference type="Proteomes" id="UP000253740"/>
    </source>
</evidence>
<evidence type="ECO:0000256" key="4">
    <source>
        <dbReference type="ARBA" id="ARBA00022729"/>
    </source>
</evidence>
<dbReference type="Pfam" id="PF04389">
    <property type="entry name" value="Peptidase_M28"/>
    <property type="match status" value="1"/>
</dbReference>
<proteinExistence type="predicted"/>
<dbReference type="FunFam" id="3.40.630.10:FF:000088">
    <property type="entry name" value="Peptidase M20"/>
    <property type="match status" value="1"/>
</dbReference>
<accession>A0A0K8QJ61</accession>
<evidence type="ECO:0000313" key="10">
    <source>
        <dbReference type="EMBL" id="GAP64864.1"/>
    </source>
</evidence>
<feature type="chain" id="PRO_5007414648" evidence="7">
    <location>
        <begin position="22"/>
        <end position="572"/>
    </location>
</feature>
<evidence type="ECO:0000313" key="9">
    <source>
        <dbReference type="EMBL" id="GAN45059.1"/>
    </source>
</evidence>
<feature type="domain" description="Peptidase M28" evidence="8">
    <location>
        <begin position="322"/>
        <end position="534"/>
    </location>
</feature>
<dbReference type="RefSeq" id="WP_062534116.1">
    <property type="nucleotide sequence ID" value="NZ_DF970134.1"/>
</dbReference>
<keyword evidence="4 7" id="KW-0732">Signal</keyword>
<dbReference type="STRING" id="1475481.GCA_000953855_00147"/>
<dbReference type="GO" id="GO:0006508">
    <property type="term" value="P:proteolysis"/>
    <property type="evidence" value="ECO:0007669"/>
    <property type="project" value="UniProtKB-KW"/>
</dbReference>
<evidence type="ECO:0000259" key="8">
    <source>
        <dbReference type="Pfam" id="PF04389"/>
    </source>
</evidence>
<keyword evidence="3" id="KW-0479">Metal-binding</keyword>
<keyword evidence="11" id="KW-1185">Reference proteome</keyword>
<reference evidence="10" key="2">
    <citation type="submission" date="2015-08" db="EMBL/GenBank/DDBJ databases">
        <title>Complete DNA Sequence of Pseudomonas syringae pv. actinidiae, the Causal Agent of Kiwifruit Canker Disease.</title>
        <authorList>
            <person name="Rikkerink E.H.A."/>
            <person name="Fineran P.C."/>
        </authorList>
    </citation>
    <scope>NUCLEOTIDE SEQUENCE</scope>
    <source>
        <strain evidence="10">SkMP5</strain>
    </source>
</reference>
<dbReference type="PANTHER" id="PTHR12147:SF56">
    <property type="entry name" value="AMINOPEPTIDASE YDR415C-RELATED"/>
    <property type="match status" value="1"/>
</dbReference>
<dbReference type="InterPro" id="IPR007484">
    <property type="entry name" value="Peptidase_M28"/>
</dbReference>
<keyword evidence="2" id="KW-0645">Protease</keyword>
<dbReference type="SUPFAM" id="SSF53187">
    <property type="entry name" value="Zn-dependent exopeptidases"/>
    <property type="match status" value="1"/>
</dbReference>
<dbReference type="EMBL" id="DF970134">
    <property type="protein sequence ID" value="GAP64864.1"/>
    <property type="molecule type" value="Genomic_DNA"/>
</dbReference>
<evidence type="ECO:0000256" key="6">
    <source>
        <dbReference type="ARBA" id="ARBA00022833"/>
    </source>
</evidence>
<dbReference type="OrthoDB" id="9778250at2"/>
<reference evidence="9" key="1">
    <citation type="submission" date="2015-03" db="EMBL/GenBank/DDBJ databases">
        <title>Draft genome sequence of Mizugakiibacter sediminis skMP5.</title>
        <authorList>
            <person name="Watanabe T."/>
            <person name="Kojima H."/>
            <person name="Fukui M."/>
        </authorList>
    </citation>
    <scope>NUCLEOTIDE SEQUENCE</scope>
    <source>
        <strain evidence="9">SkMP5</strain>
    </source>
</reference>
<dbReference type="PROSITE" id="PS51257">
    <property type="entry name" value="PROKAR_LIPOPROTEIN"/>
    <property type="match status" value="1"/>
</dbReference>